<dbReference type="FunFam" id="3.30.200.20:FF:000432">
    <property type="entry name" value="LRR receptor-like serine/threonine-protein kinase EFR"/>
    <property type="match status" value="1"/>
</dbReference>
<dbReference type="FunFam" id="3.80.10.10:FF:000288">
    <property type="entry name" value="LRR receptor-like serine/threonine-protein kinase EFR"/>
    <property type="match status" value="1"/>
</dbReference>
<evidence type="ECO:0000256" key="1">
    <source>
        <dbReference type="ARBA" id="ARBA00004162"/>
    </source>
</evidence>
<evidence type="ECO:0000256" key="14">
    <source>
        <dbReference type="ARBA" id="ARBA00022777"/>
    </source>
</evidence>
<evidence type="ECO:0000259" key="25">
    <source>
        <dbReference type="PROSITE" id="PS50011"/>
    </source>
</evidence>
<dbReference type="PANTHER" id="PTHR27008">
    <property type="entry name" value="OS04G0122200 PROTEIN"/>
    <property type="match status" value="1"/>
</dbReference>
<dbReference type="InterPro" id="IPR001245">
    <property type="entry name" value="Ser-Thr/Tyr_kinase_cat_dom"/>
</dbReference>
<proteinExistence type="inferred from homology"/>
<keyword evidence="11 24" id="KW-0732">Signal</keyword>
<dbReference type="InterPro" id="IPR032675">
    <property type="entry name" value="LRR_dom_sf"/>
</dbReference>
<dbReference type="FunFam" id="1.10.510.10:FF:000358">
    <property type="entry name" value="Putative leucine-rich repeat receptor-like serine/threonine-protein kinase"/>
    <property type="match status" value="1"/>
</dbReference>
<dbReference type="SMART" id="SM00369">
    <property type="entry name" value="LRR_TYP"/>
    <property type="match status" value="6"/>
</dbReference>
<keyword evidence="14" id="KW-0418">Kinase</keyword>
<comment type="subcellular location">
    <subcellularLocation>
        <location evidence="1">Cell membrane</location>
        <topology evidence="1">Single-pass membrane protein</topology>
    </subcellularLocation>
    <subcellularLocation>
        <location evidence="2">Membrane</location>
        <topology evidence="2">Single-pass type I membrane protein</topology>
    </subcellularLocation>
</comment>
<feature type="chain" id="PRO_5042175615" description="non-specific serine/threonine protein kinase" evidence="24">
    <location>
        <begin position="28"/>
        <end position="1045"/>
    </location>
</feature>
<dbReference type="Pfam" id="PF07714">
    <property type="entry name" value="PK_Tyr_Ser-Thr"/>
    <property type="match status" value="1"/>
</dbReference>
<dbReference type="SUPFAM" id="SSF52058">
    <property type="entry name" value="L domain-like"/>
    <property type="match status" value="2"/>
</dbReference>
<feature type="transmembrane region" description="Helical" evidence="23">
    <location>
        <begin position="661"/>
        <end position="681"/>
    </location>
</feature>
<evidence type="ECO:0000256" key="19">
    <source>
        <dbReference type="ARBA" id="ARBA00023180"/>
    </source>
</evidence>
<dbReference type="PROSITE" id="PS00107">
    <property type="entry name" value="PROTEIN_KINASE_ATP"/>
    <property type="match status" value="1"/>
</dbReference>
<keyword evidence="16 23" id="KW-1133">Transmembrane helix</keyword>
<comment type="similarity">
    <text evidence="3">Belongs to the protein kinase superfamily. Ser/Thr protein kinase family.</text>
</comment>
<dbReference type="Pfam" id="PF08263">
    <property type="entry name" value="LRRNT_2"/>
    <property type="match status" value="1"/>
</dbReference>
<comment type="catalytic activity">
    <reaction evidence="21">
        <text>L-seryl-[protein] + ATP = O-phospho-L-seryl-[protein] + ADP + H(+)</text>
        <dbReference type="Rhea" id="RHEA:17989"/>
        <dbReference type="Rhea" id="RHEA-COMP:9863"/>
        <dbReference type="Rhea" id="RHEA-COMP:11604"/>
        <dbReference type="ChEBI" id="CHEBI:15378"/>
        <dbReference type="ChEBI" id="CHEBI:29999"/>
        <dbReference type="ChEBI" id="CHEBI:30616"/>
        <dbReference type="ChEBI" id="CHEBI:83421"/>
        <dbReference type="ChEBI" id="CHEBI:456216"/>
        <dbReference type="EC" id="2.7.11.1"/>
    </reaction>
</comment>
<sequence>MEPHGRLILFTFLHGFLLLCMNTSLESATLPSCNTFGNETDRLALLDLKKRITQDPLHVMSSWNDSLHFCNWVGVTCNRCTKRVVILKLTAQKLAGSLPKSIGNLSRLTGIDLVNNSFAGEIPQEIGRLRSLRSLNLSRNSFGGKIPSNISHCAQLRVLRLLSNELIGSIPNQLSSLVNLYYVSADQNNLTGAIPNWIGNFSYLHSLYLSQNNFRGSIPNELGRLTRLAEFSFGLNNLFGIVPSSIYNISSITTFAVSGNQLHGELPPNVGISLPNLEIFNCGMNNFTGAIPASWSNSSRLQQLDCSGNGLTGTLPAENLGRLRSLVWINFSRNRLGSGKTGDLNFLSFLANCTGLENLGLDTNHFGGELPRSIANLSTQLKYLYLGGNFIHGSIPEGIGNLTSLALLAMDINYFSGSVPDAIGKLQMLQGLYLHFNNFSGPIPSSLGNLTSLITVFIQENRFEGSIPPSLGNCQSLLTLDVSNNRLTGTIPRELFVISSLSISLRISNNSLTGSLPSEVGDLVNLLELDVSGNKFSGEIPTTLGSCIMLERLYMQGNEFERTIPESLKGLRTLEEMDISHNNLSGEIPKFLEKLRFLKYLNLSYNDFEGELPKEGIFSNASGLSIIGNNRVCGGLPKLLLHACSIKKSNSSSNRLLAPKVIILVTCAVACIIALSCFIVARSKVKKSRGGLVTSDSCKGWKSVSYLELVESTNGFSVDNLIGSGSFGSVYKGVLPSDGRAVAVKVLNLQQRGAFRSFIDECKALRSIRHRNLLKIITACSSIDNQGNDFKSLVFEFMANGNLDSWLHPRDDEQPQTQSKRLSLIQRLNIATDVASALDYLHHCCETTIVHCDLKPSNVLLGEDMVAHVGDFGLARFLLEASDNYSQSQTMSAGLRGSIGYIPPEYGMGGQVSILGDIYSFGILLLEMFTGKRPTDDMFKDGLSIHQFTAITMPDHVMDIIDPSLLIERNDAHGDGERYESQIRTRRTRSYQHGGPIQATRLEECLVSVMQIGLSCSAISPTERVQMDVVVNQLRAARDSYLNLR</sequence>
<dbReference type="GO" id="GO:0005886">
    <property type="term" value="C:plasma membrane"/>
    <property type="evidence" value="ECO:0007669"/>
    <property type="project" value="UniProtKB-SubCell"/>
</dbReference>
<keyword evidence="6" id="KW-0723">Serine/threonine-protein kinase</keyword>
<keyword evidence="7" id="KW-0597">Phosphoprotein</keyword>
<evidence type="ECO:0000256" key="22">
    <source>
        <dbReference type="PROSITE-ProRule" id="PRU10141"/>
    </source>
</evidence>
<evidence type="ECO:0000256" key="17">
    <source>
        <dbReference type="ARBA" id="ARBA00023136"/>
    </source>
</evidence>
<evidence type="ECO:0000256" key="12">
    <source>
        <dbReference type="ARBA" id="ARBA00022737"/>
    </source>
</evidence>
<evidence type="ECO:0000256" key="6">
    <source>
        <dbReference type="ARBA" id="ARBA00022527"/>
    </source>
</evidence>
<dbReference type="InterPro" id="IPR055414">
    <property type="entry name" value="LRR_R13L4/SHOC2-like"/>
</dbReference>
<evidence type="ECO:0000313" key="27">
    <source>
        <dbReference type="Proteomes" id="UP001054821"/>
    </source>
</evidence>
<dbReference type="GO" id="GO:0004674">
    <property type="term" value="F:protein serine/threonine kinase activity"/>
    <property type="evidence" value="ECO:0007669"/>
    <property type="project" value="UniProtKB-KW"/>
</dbReference>
<gene>
    <name evidence="26" type="ORF">L3X38_004017</name>
</gene>
<dbReference type="Gene3D" id="3.80.10.10">
    <property type="entry name" value="Ribonuclease Inhibitor"/>
    <property type="match status" value="3"/>
</dbReference>
<dbReference type="EMBL" id="JAJFAZ020000001">
    <property type="protein sequence ID" value="KAI5351126.1"/>
    <property type="molecule type" value="Genomic_DNA"/>
</dbReference>
<dbReference type="Pfam" id="PF00560">
    <property type="entry name" value="LRR_1"/>
    <property type="match status" value="4"/>
</dbReference>
<dbReference type="GO" id="GO:0005524">
    <property type="term" value="F:ATP binding"/>
    <property type="evidence" value="ECO:0007669"/>
    <property type="project" value="UniProtKB-UniRule"/>
</dbReference>
<evidence type="ECO:0000256" key="20">
    <source>
        <dbReference type="ARBA" id="ARBA00047899"/>
    </source>
</evidence>
<evidence type="ECO:0000256" key="23">
    <source>
        <dbReference type="SAM" id="Phobius"/>
    </source>
</evidence>
<dbReference type="PRINTS" id="PR00019">
    <property type="entry name" value="LEURICHRPT"/>
</dbReference>
<feature type="binding site" evidence="22">
    <location>
        <position position="745"/>
    </location>
    <ligand>
        <name>ATP</name>
        <dbReference type="ChEBI" id="CHEBI:30616"/>
    </ligand>
</feature>
<dbReference type="PANTHER" id="PTHR27008:SF499">
    <property type="entry name" value="OS06G0581500 PROTEIN"/>
    <property type="match status" value="1"/>
</dbReference>
<comment type="catalytic activity">
    <reaction evidence="20">
        <text>L-threonyl-[protein] + ATP = O-phospho-L-threonyl-[protein] + ADP + H(+)</text>
        <dbReference type="Rhea" id="RHEA:46608"/>
        <dbReference type="Rhea" id="RHEA-COMP:11060"/>
        <dbReference type="Rhea" id="RHEA-COMP:11605"/>
        <dbReference type="ChEBI" id="CHEBI:15378"/>
        <dbReference type="ChEBI" id="CHEBI:30013"/>
        <dbReference type="ChEBI" id="CHEBI:30616"/>
        <dbReference type="ChEBI" id="CHEBI:61977"/>
        <dbReference type="ChEBI" id="CHEBI:456216"/>
        <dbReference type="EC" id="2.7.11.1"/>
    </reaction>
</comment>
<dbReference type="InterPro" id="IPR003591">
    <property type="entry name" value="Leu-rich_rpt_typical-subtyp"/>
</dbReference>
<dbReference type="InterPro" id="IPR000719">
    <property type="entry name" value="Prot_kinase_dom"/>
</dbReference>
<keyword evidence="9" id="KW-0808">Transferase</keyword>
<keyword evidence="8" id="KW-0433">Leucine-rich repeat</keyword>
<dbReference type="EC" id="2.7.11.1" evidence="4"/>
<feature type="signal peptide" evidence="24">
    <location>
        <begin position="1"/>
        <end position="27"/>
    </location>
</feature>
<evidence type="ECO:0000256" key="10">
    <source>
        <dbReference type="ARBA" id="ARBA00022692"/>
    </source>
</evidence>
<evidence type="ECO:0000256" key="16">
    <source>
        <dbReference type="ARBA" id="ARBA00022989"/>
    </source>
</evidence>
<keyword evidence="15 22" id="KW-0067">ATP-binding</keyword>
<keyword evidence="12" id="KW-0677">Repeat</keyword>
<dbReference type="Gene3D" id="1.10.510.10">
    <property type="entry name" value="Transferase(Phosphotransferase) domain 1"/>
    <property type="match status" value="1"/>
</dbReference>
<evidence type="ECO:0000256" key="13">
    <source>
        <dbReference type="ARBA" id="ARBA00022741"/>
    </source>
</evidence>
<dbReference type="InterPro" id="IPR001611">
    <property type="entry name" value="Leu-rich_rpt"/>
</dbReference>
<evidence type="ECO:0000256" key="24">
    <source>
        <dbReference type="SAM" id="SignalP"/>
    </source>
</evidence>
<dbReference type="SUPFAM" id="SSF56112">
    <property type="entry name" value="Protein kinase-like (PK-like)"/>
    <property type="match status" value="1"/>
</dbReference>
<keyword evidence="5" id="KW-1003">Cell membrane</keyword>
<evidence type="ECO:0000256" key="7">
    <source>
        <dbReference type="ARBA" id="ARBA00022553"/>
    </source>
</evidence>
<dbReference type="InterPro" id="IPR008271">
    <property type="entry name" value="Ser/Thr_kinase_AS"/>
</dbReference>
<keyword evidence="10 23" id="KW-0812">Transmembrane</keyword>
<keyword evidence="17 23" id="KW-0472">Membrane</keyword>
<evidence type="ECO:0000256" key="11">
    <source>
        <dbReference type="ARBA" id="ARBA00022729"/>
    </source>
</evidence>
<keyword evidence="27" id="KW-1185">Reference proteome</keyword>
<evidence type="ECO:0000256" key="4">
    <source>
        <dbReference type="ARBA" id="ARBA00012513"/>
    </source>
</evidence>
<evidence type="ECO:0000256" key="2">
    <source>
        <dbReference type="ARBA" id="ARBA00004479"/>
    </source>
</evidence>
<dbReference type="Proteomes" id="UP001054821">
    <property type="component" value="Chromosome 1"/>
</dbReference>
<accession>A0AAD4ZN80</accession>
<dbReference type="SMART" id="SM00220">
    <property type="entry name" value="S_TKc"/>
    <property type="match status" value="1"/>
</dbReference>
<evidence type="ECO:0000256" key="8">
    <source>
        <dbReference type="ARBA" id="ARBA00022614"/>
    </source>
</evidence>
<evidence type="ECO:0000256" key="9">
    <source>
        <dbReference type="ARBA" id="ARBA00022679"/>
    </source>
</evidence>
<evidence type="ECO:0000256" key="21">
    <source>
        <dbReference type="ARBA" id="ARBA00048679"/>
    </source>
</evidence>
<dbReference type="AlphaFoldDB" id="A0AAD4ZN80"/>
<evidence type="ECO:0000256" key="15">
    <source>
        <dbReference type="ARBA" id="ARBA00022840"/>
    </source>
</evidence>
<evidence type="ECO:0000313" key="26">
    <source>
        <dbReference type="EMBL" id="KAI5351126.1"/>
    </source>
</evidence>
<keyword evidence="18" id="KW-0675">Receptor</keyword>
<protein>
    <recommendedName>
        <fullName evidence="4">non-specific serine/threonine protein kinase</fullName>
        <ecNumber evidence="4">2.7.11.1</ecNumber>
    </recommendedName>
</protein>
<dbReference type="Gene3D" id="3.30.200.20">
    <property type="entry name" value="Phosphorylase Kinase, domain 1"/>
    <property type="match status" value="1"/>
</dbReference>
<dbReference type="InterPro" id="IPR051809">
    <property type="entry name" value="Plant_receptor-like_S/T_kinase"/>
</dbReference>
<dbReference type="PROSITE" id="PS50011">
    <property type="entry name" value="PROTEIN_KINASE_DOM"/>
    <property type="match status" value="1"/>
</dbReference>
<dbReference type="InterPro" id="IPR013210">
    <property type="entry name" value="LRR_N_plant-typ"/>
</dbReference>
<dbReference type="FunFam" id="3.80.10.10:FF:000383">
    <property type="entry name" value="Leucine-rich repeat receptor protein kinase EMS1"/>
    <property type="match status" value="1"/>
</dbReference>
<dbReference type="InterPro" id="IPR017441">
    <property type="entry name" value="Protein_kinase_ATP_BS"/>
</dbReference>
<evidence type="ECO:0000256" key="3">
    <source>
        <dbReference type="ARBA" id="ARBA00008684"/>
    </source>
</evidence>
<dbReference type="Pfam" id="PF13855">
    <property type="entry name" value="LRR_8"/>
    <property type="match status" value="1"/>
</dbReference>
<keyword evidence="13 22" id="KW-0547">Nucleotide-binding</keyword>
<name>A0AAD4ZN80_PRUDU</name>
<comment type="caution">
    <text evidence="26">The sequence shown here is derived from an EMBL/GenBank/DDBJ whole genome shotgun (WGS) entry which is preliminary data.</text>
</comment>
<dbReference type="Pfam" id="PF23598">
    <property type="entry name" value="LRR_14"/>
    <property type="match status" value="1"/>
</dbReference>
<organism evidence="26 27">
    <name type="scientific">Prunus dulcis</name>
    <name type="common">Almond</name>
    <name type="synonym">Amygdalus dulcis</name>
    <dbReference type="NCBI Taxonomy" id="3755"/>
    <lineage>
        <taxon>Eukaryota</taxon>
        <taxon>Viridiplantae</taxon>
        <taxon>Streptophyta</taxon>
        <taxon>Embryophyta</taxon>
        <taxon>Tracheophyta</taxon>
        <taxon>Spermatophyta</taxon>
        <taxon>Magnoliopsida</taxon>
        <taxon>eudicotyledons</taxon>
        <taxon>Gunneridae</taxon>
        <taxon>Pentapetalae</taxon>
        <taxon>rosids</taxon>
        <taxon>fabids</taxon>
        <taxon>Rosales</taxon>
        <taxon>Rosaceae</taxon>
        <taxon>Amygdaloideae</taxon>
        <taxon>Amygdaleae</taxon>
        <taxon>Prunus</taxon>
    </lineage>
</organism>
<dbReference type="InterPro" id="IPR011009">
    <property type="entry name" value="Kinase-like_dom_sf"/>
</dbReference>
<feature type="domain" description="Protein kinase" evidence="25">
    <location>
        <begin position="716"/>
        <end position="1042"/>
    </location>
</feature>
<dbReference type="FunFam" id="3.80.10.10:FF:000101">
    <property type="entry name" value="LRR receptor-like serine/threonine-protein kinase ERECTA"/>
    <property type="match status" value="1"/>
</dbReference>
<reference evidence="26 27" key="1">
    <citation type="journal article" date="2022" name="G3 (Bethesda)">
        <title>Whole-genome sequence and methylome profiling of the almond [Prunus dulcis (Mill.) D.A. Webb] cultivar 'Nonpareil'.</title>
        <authorList>
            <person name="D'Amico-Willman K.M."/>
            <person name="Ouma W.Z."/>
            <person name="Meulia T."/>
            <person name="Sideli G.M."/>
            <person name="Gradziel T.M."/>
            <person name="Fresnedo-Ramirez J."/>
        </authorList>
    </citation>
    <scope>NUCLEOTIDE SEQUENCE [LARGE SCALE GENOMIC DNA]</scope>
    <source>
        <strain evidence="26">Clone GOH B32 T37-40</strain>
    </source>
</reference>
<dbReference type="PROSITE" id="PS00108">
    <property type="entry name" value="PROTEIN_KINASE_ST"/>
    <property type="match status" value="1"/>
</dbReference>
<keyword evidence="19" id="KW-0325">Glycoprotein</keyword>
<evidence type="ECO:0000256" key="5">
    <source>
        <dbReference type="ARBA" id="ARBA00022475"/>
    </source>
</evidence>
<evidence type="ECO:0000256" key="18">
    <source>
        <dbReference type="ARBA" id="ARBA00023170"/>
    </source>
</evidence>